<sequence>MAHHSIKAVQRIPISVDEAWRFFSVPENLVRITPADFSFQIISHHHGGQIYQGQIIEYNVRPLWNIPWYWMTEITHVQPQQYFVDEQRYGPFGIWHHQHHFAPVDGGVEMTDIVHYSVPGWWFGSLVNKLVVGKKLEALFRYRFGEIEKMFGKWEGQSCNVKMY</sequence>
<evidence type="ECO:0000313" key="1">
    <source>
        <dbReference type="EMBL" id="RZS71519.1"/>
    </source>
</evidence>
<dbReference type="RefSeq" id="WP_130542017.1">
    <property type="nucleotide sequence ID" value="NZ_CP042431.1"/>
</dbReference>
<dbReference type="InterPro" id="IPR023393">
    <property type="entry name" value="START-like_dom_sf"/>
</dbReference>
<keyword evidence="2" id="KW-1185">Reference proteome</keyword>
<evidence type="ECO:0000313" key="2">
    <source>
        <dbReference type="Proteomes" id="UP000293874"/>
    </source>
</evidence>
<dbReference type="AlphaFoldDB" id="A0A4Q7MU97"/>
<dbReference type="Gene3D" id="3.30.530.20">
    <property type="match status" value="1"/>
</dbReference>
<protein>
    <submittedName>
        <fullName evidence="1">Ligand-binding SRPBCC domain-containing protein</fullName>
    </submittedName>
</protein>
<gene>
    <name evidence="1" type="ORF">EV199_3424</name>
</gene>
<reference evidence="1 2" key="1">
    <citation type="submission" date="2019-02" db="EMBL/GenBank/DDBJ databases">
        <title>Genomic Encyclopedia of Type Strains, Phase IV (KMG-IV): sequencing the most valuable type-strain genomes for metagenomic binning, comparative biology and taxonomic classification.</title>
        <authorList>
            <person name="Goeker M."/>
        </authorList>
    </citation>
    <scope>NUCLEOTIDE SEQUENCE [LARGE SCALE GENOMIC DNA]</scope>
    <source>
        <strain evidence="1 2">DSM 18116</strain>
    </source>
</reference>
<organism evidence="1 2">
    <name type="scientific">Pseudobacter ginsenosidimutans</name>
    <dbReference type="NCBI Taxonomy" id="661488"/>
    <lineage>
        <taxon>Bacteria</taxon>
        <taxon>Pseudomonadati</taxon>
        <taxon>Bacteroidota</taxon>
        <taxon>Chitinophagia</taxon>
        <taxon>Chitinophagales</taxon>
        <taxon>Chitinophagaceae</taxon>
        <taxon>Pseudobacter</taxon>
    </lineage>
</organism>
<name>A0A4Q7MU97_9BACT</name>
<dbReference type="SUPFAM" id="SSF55961">
    <property type="entry name" value="Bet v1-like"/>
    <property type="match status" value="1"/>
</dbReference>
<dbReference type="CDD" id="cd07820">
    <property type="entry name" value="SRPBCC_3"/>
    <property type="match status" value="1"/>
</dbReference>
<proteinExistence type="predicted"/>
<dbReference type="EMBL" id="SGXA01000002">
    <property type="protein sequence ID" value="RZS71519.1"/>
    <property type="molecule type" value="Genomic_DNA"/>
</dbReference>
<dbReference type="Proteomes" id="UP000293874">
    <property type="component" value="Unassembled WGS sequence"/>
</dbReference>
<dbReference type="OrthoDB" id="9793552at2"/>
<accession>A0A4Q7MU97</accession>
<comment type="caution">
    <text evidence="1">The sequence shown here is derived from an EMBL/GenBank/DDBJ whole genome shotgun (WGS) entry which is preliminary data.</text>
</comment>